<accession>A0A6G3XEG4</accession>
<dbReference type="AlphaFoldDB" id="A0A6G3XEG4"/>
<dbReference type="Pfam" id="PF01208">
    <property type="entry name" value="URO-D"/>
    <property type="match status" value="1"/>
</dbReference>
<comment type="caution">
    <text evidence="2">The sequence shown here is derived from an EMBL/GenBank/DDBJ whole genome shotgun (WGS) entry which is preliminary data.</text>
</comment>
<sequence length="31" mass="3534">HIFNLGHGVMPNMDPDALTRLVEYVHTQTAR</sequence>
<dbReference type="GO" id="GO:0006779">
    <property type="term" value="P:porphyrin-containing compound biosynthetic process"/>
    <property type="evidence" value="ECO:0007669"/>
    <property type="project" value="InterPro"/>
</dbReference>
<evidence type="ECO:0000313" key="2">
    <source>
        <dbReference type="EMBL" id="NEE16205.1"/>
    </source>
</evidence>
<gene>
    <name evidence="2" type="ORF">G3M58_58260</name>
</gene>
<dbReference type="EMBL" id="JAAGMN010006094">
    <property type="protein sequence ID" value="NEE16205.1"/>
    <property type="molecule type" value="Genomic_DNA"/>
</dbReference>
<dbReference type="InterPro" id="IPR038071">
    <property type="entry name" value="UROD/MetE-like_sf"/>
</dbReference>
<dbReference type="InterPro" id="IPR000257">
    <property type="entry name" value="Uroporphyrinogen_deCOase"/>
</dbReference>
<dbReference type="SUPFAM" id="SSF51726">
    <property type="entry name" value="UROD/MetE-like"/>
    <property type="match status" value="1"/>
</dbReference>
<reference evidence="2" key="1">
    <citation type="submission" date="2020-01" db="EMBL/GenBank/DDBJ databases">
        <title>Insect and environment-associated Actinomycetes.</title>
        <authorList>
            <person name="Currrie C."/>
            <person name="Chevrette M."/>
            <person name="Carlson C."/>
            <person name="Stubbendieck R."/>
            <person name="Wendt-Pienkowski E."/>
        </authorList>
    </citation>
    <scope>NUCLEOTIDE SEQUENCE</scope>
    <source>
        <strain evidence="2">SID7499</strain>
    </source>
</reference>
<evidence type="ECO:0000259" key="1">
    <source>
        <dbReference type="Pfam" id="PF01208"/>
    </source>
</evidence>
<organism evidence="2">
    <name type="scientific">Streptomyces sp. SID7499</name>
    <dbReference type="NCBI Taxonomy" id="2706086"/>
    <lineage>
        <taxon>Bacteria</taxon>
        <taxon>Bacillati</taxon>
        <taxon>Actinomycetota</taxon>
        <taxon>Actinomycetes</taxon>
        <taxon>Kitasatosporales</taxon>
        <taxon>Streptomycetaceae</taxon>
        <taxon>Streptomyces</taxon>
    </lineage>
</organism>
<protein>
    <recommendedName>
        <fullName evidence="1">Uroporphyrinogen decarboxylase (URO-D) domain-containing protein</fullName>
    </recommendedName>
</protein>
<feature type="domain" description="Uroporphyrinogen decarboxylase (URO-D)" evidence="1">
    <location>
        <begin position="1"/>
        <end position="27"/>
    </location>
</feature>
<proteinExistence type="predicted"/>
<feature type="non-terminal residue" evidence="2">
    <location>
        <position position="1"/>
    </location>
</feature>
<dbReference type="GO" id="GO:0004853">
    <property type="term" value="F:uroporphyrinogen decarboxylase activity"/>
    <property type="evidence" value="ECO:0007669"/>
    <property type="project" value="InterPro"/>
</dbReference>
<name>A0A6G3XEG4_9ACTN</name>